<comment type="similarity">
    <text evidence="2">Belongs to the major facilitator (TC 2.A.1) superfamily. Organic cation transporter (TC 2.A.1.19) family.</text>
</comment>
<dbReference type="Gene3D" id="1.20.1250.20">
    <property type="entry name" value="MFS general substrate transporter like domains"/>
    <property type="match status" value="1"/>
</dbReference>
<dbReference type="GO" id="GO:0031625">
    <property type="term" value="F:ubiquitin protein ligase binding"/>
    <property type="evidence" value="ECO:0007669"/>
    <property type="project" value="Ensembl"/>
</dbReference>
<name>A0A5F4WH39_CALJA</name>
<feature type="transmembrane region" description="Helical" evidence="10">
    <location>
        <begin position="585"/>
        <end position="606"/>
    </location>
</feature>
<dbReference type="PANTHER" id="PTHR24002:SF3">
    <property type="entry name" value="SOLUTE CARRIER FAMILY 22 MEMBER 18"/>
    <property type="match status" value="1"/>
</dbReference>
<reference evidence="12" key="3">
    <citation type="submission" date="2025-09" db="UniProtKB">
        <authorList>
            <consortium name="Ensembl"/>
        </authorList>
    </citation>
    <scope>IDENTIFICATION</scope>
</reference>
<dbReference type="Proteomes" id="UP000008225">
    <property type="component" value="Chromosome 11"/>
</dbReference>
<feature type="domain" description="Major facilitator superfamily (MFS) profile" evidence="11">
    <location>
        <begin position="152"/>
        <end position="610"/>
    </location>
</feature>
<dbReference type="InterPro" id="IPR020846">
    <property type="entry name" value="MFS_dom"/>
</dbReference>
<feature type="transmembrane region" description="Helical" evidence="10">
    <location>
        <begin position="319"/>
        <end position="338"/>
    </location>
</feature>
<reference evidence="12" key="2">
    <citation type="submission" date="2025-08" db="UniProtKB">
        <authorList>
            <consortium name="Ensembl"/>
        </authorList>
    </citation>
    <scope>IDENTIFICATION</scope>
</reference>
<dbReference type="Pfam" id="PF07690">
    <property type="entry name" value="MFS_1"/>
    <property type="match status" value="1"/>
</dbReference>
<evidence type="ECO:0000313" key="12">
    <source>
        <dbReference type="Ensembl" id="ENSCJAP00000077022.2"/>
    </source>
</evidence>
<evidence type="ECO:0000256" key="10">
    <source>
        <dbReference type="SAM" id="Phobius"/>
    </source>
</evidence>
<feature type="transmembrane region" description="Helical" evidence="10">
    <location>
        <begin position="285"/>
        <end position="307"/>
    </location>
</feature>
<feature type="transmembrane region" description="Helical" evidence="10">
    <location>
        <begin position="500"/>
        <end position="516"/>
    </location>
</feature>
<dbReference type="CDD" id="cd17331">
    <property type="entry name" value="MFS_SLC22A18"/>
    <property type="match status" value="1"/>
</dbReference>
<reference evidence="12" key="1">
    <citation type="submission" date="2009-03" db="EMBL/GenBank/DDBJ databases">
        <authorList>
            <person name="Warren W."/>
            <person name="Ye L."/>
            <person name="Minx P."/>
            <person name="Worley K."/>
            <person name="Gibbs R."/>
            <person name="Wilson R.K."/>
        </authorList>
    </citation>
    <scope>NUCLEOTIDE SEQUENCE [LARGE SCALE GENOMIC DNA]</scope>
</reference>
<dbReference type="PROSITE" id="PS50850">
    <property type="entry name" value="MFS"/>
    <property type="match status" value="1"/>
</dbReference>
<proteinExistence type="inferred from homology"/>
<organism evidence="12 13">
    <name type="scientific">Callithrix jacchus</name>
    <name type="common">White-tufted-ear marmoset</name>
    <name type="synonym">Simia Jacchus</name>
    <dbReference type="NCBI Taxonomy" id="9483"/>
    <lineage>
        <taxon>Eukaryota</taxon>
        <taxon>Metazoa</taxon>
        <taxon>Chordata</taxon>
        <taxon>Craniata</taxon>
        <taxon>Vertebrata</taxon>
        <taxon>Euteleostomi</taxon>
        <taxon>Mammalia</taxon>
        <taxon>Eutheria</taxon>
        <taxon>Euarchontoglires</taxon>
        <taxon>Primates</taxon>
        <taxon>Haplorrhini</taxon>
        <taxon>Platyrrhini</taxon>
        <taxon>Cebidae</taxon>
        <taxon>Callitrichinae</taxon>
        <taxon>Callithrix</taxon>
        <taxon>Callithrix</taxon>
    </lineage>
</organism>
<sequence>MRAQRQRRGRSGNAQWQTVSAGTRPQRGGACPRSASARAGPGLYAEGPVPRSAGELTPPAPVPKPTPAKADQSRSPLELWLLPQRKARLRGCCLGPSDSAPPPRSTGLLAPAPPASCLDLSWVLLRHLPRMQGAWAPRDQGQSHSRMGALDRPLVILLTYVLATIEFTCLFMQFSIVPASQSAGITGVSHRARPISSFFMKEREGSFTSASPLPRAETFHRQSHASLRYHSAAWSTVCGSDAYLSRKLGLDSIAFGYLQTIFGVLQLLCGPVFGRFADQRGARAALTLSFLAALALYLLLVAASSPALPGVYLLFASRLPGALMHTMPAAQMVITDLLAPEERPAALGRLGLCFGGGVILGSLLGGTLISAYGIQCPAILAAVATLLGAVLSFTCIPTSTKGARTDAQAPPPGSPWASVFDLKAIASLLRLPDVPRIFLVKVASNFPSGLFMIMFSIISMDFFRLEAAQTGYLMSFFGLLQMVTQGLVIGWLSSHFSEEALLRASVLVFIVVGLAMASMSSVFHFCLLVPGLVLSLCTLNVVTDSMLTKAVSSSDTGTMLGLCASVQPLLRTLGPTLGGLLYRSFGVPIFGHVQIAVNVLVLLLLWRKPVPQRKDKVR</sequence>
<feature type="compositionally biased region" description="Basic residues" evidence="9">
    <location>
        <begin position="1"/>
        <end position="10"/>
    </location>
</feature>
<dbReference type="Bgee" id="ENSCJAG00000011682">
    <property type="expression patterns" value="Expressed in liver and 4 other cell types or tissues"/>
</dbReference>
<keyword evidence="3" id="KW-1003">Cell membrane</keyword>
<dbReference type="InterPro" id="IPR036259">
    <property type="entry name" value="MFS_trans_sf"/>
</dbReference>
<dbReference type="PRINTS" id="PR01035">
    <property type="entry name" value="TCRTETA"/>
</dbReference>
<dbReference type="PANTHER" id="PTHR24002">
    <property type="entry name" value="SOLUTE CARRIER FAMILY 22 MEMBER 18"/>
    <property type="match status" value="1"/>
</dbReference>
<dbReference type="FunFam" id="1.20.1250.20:FF:000297">
    <property type="entry name" value="Solute carrier family 22 member 18"/>
    <property type="match status" value="1"/>
</dbReference>
<dbReference type="GO" id="GO:0005737">
    <property type="term" value="C:cytoplasm"/>
    <property type="evidence" value="ECO:0007669"/>
    <property type="project" value="Ensembl"/>
</dbReference>
<protein>
    <recommendedName>
        <fullName evidence="7">Organic cation transporter-like protein 2</fullName>
    </recommendedName>
</protein>
<gene>
    <name evidence="12" type="primary">SLC22A18</name>
</gene>
<evidence type="ECO:0000256" key="9">
    <source>
        <dbReference type="SAM" id="MobiDB-lite"/>
    </source>
</evidence>
<dbReference type="SUPFAM" id="SSF103473">
    <property type="entry name" value="MFS general substrate transporter"/>
    <property type="match status" value="1"/>
</dbReference>
<evidence type="ECO:0000256" key="2">
    <source>
        <dbReference type="ARBA" id="ARBA00009203"/>
    </source>
</evidence>
<dbReference type="InterPro" id="IPR001958">
    <property type="entry name" value="Tet-R_TetA/multi-R_MdtG-like"/>
</dbReference>
<feature type="region of interest" description="Disordered" evidence="9">
    <location>
        <begin position="1"/>
        <end position="77"/>
    </location>
</feature>
<dbReference type="GO" id="GO:1990961">
    <property type="term" value="P:xenobiotic detoxification by transmembrane export across the plasma membrane"/>
    <property type="evidence" value="ECO:0007669"/>
    <property type="project" value="Ensembl"/>
</dbReference>
<feature type="transmembrane region" description="Helical" evidence="10">
    <location>
        <begin position="154"/>
        <end position="176"/>
    </location>
</feature>
<dbReference type="GO" id="GO:0005635">
    <property type="term" value="C:nuclear envelope"/>
    <property type="evidence" value="ECO:0007669"/>
    <property type="project" value="Ensembl"/>
</dbReference>
<dbReference type="GeneTree" id="ENSGT00940000160333"/>
<dbReference type="InterPro" id="IPR011701">
    <property type="entry name" value="MFS"/>
</dbReference>
<evidence type="ECO:0000256" key="3">
    <source>
        <dbReference type="ARBA" id="ARBA00022475"/>
    </source>
</evidence>
<dbReference type="InParanoid" id="A0A5F4WH39"/>
<dbReference type="FunCoup" id="A0A5F4WH39">
    <property type="interactions" value="639"/>
</dbReference>
<evidence type="ECO:0000256" key="7">
    <source>
        <dbReference type="ARBA" id="ARBA00078639"/>
    </source>
</evidence>
<keyword evidence="4 10" id="KW-0812">Transmembrane</keyword>
<feature type="transmembrane region" description="Helical" evidence="10">
    <location>
        <begin position="350"/>
        <end position="372"/>
    </location>
</feature>
<keyword evidence="13" id="KW-1185">Reference proteome</keyword>
<dbReference type="GO" id="GO:0016324">
    <property type="term" value="C:apical plasma membrane"/>
    <property type="evidence" value="ECO:0007669"/>
    <property type="project" value="UniProtKB-SubCell"/>
</dbReference>
<dbReference type="GO" id="GO:0022857">
    <property type="term" value="F:transmembrane transporter activity"/>
    <property type="evidence" value="ECO:0007669"/>
    <property type="project" value="InterPro"/>
</dbReference>
<evidence type="ECO:0000256" key="5">
    <source>
        <dbReference type="ARBA" id="ARBA00022989"/>
    </source>
</evidence>
<dbReference type="STRING" id="9483.ENSCJAP00000077022"/>
<evidence type="ECO:0000259" key="11">
    <source>
        <dbReference type="PROSITE" id="PS50850"/>
    </source>
</evidence>
<keyword evidence="5 10" id="KW-1133">Transmembrane helix</keyword>
<accession>A0A5F4WH39</accession>
<feature type="compositionally biased region" description="Polar residues" evidence="9">
    <location>
        <begin position="12"/>
        <end position="23"/>
    </location>
</feature>
<comment type="subcellular location">
    <subcellularLocation>
        <location evidence="1">Apical cell membrane</location>
        <topology evidence="1">Multi-pass membrane protein</topology>
    </subcellularLocation>
</comment>
<evidence type="ECO:0000313" key="13">
    <source>
        <dbReference type="Proteomes" id="UP000008225"/>
    </source>
</evidence>
<feature type="transmembrane region" description="Helical" evidence="10">
    <location>
        <begin position="438"/>
        <end position="460"/>
    </location>
</feature>
<dbReference type="Ensembl" id="ENSCJAT00000106027.2">
    <property type="protein sequence ID" value="ENSCJAP00000077022.2"/>
    <property type="gene ID" value="ENSCJAG00000011682.5"/>
</dbReference>
<dbReference type="AlphaFoldDB" id="A0A5F4WH39"/>
<evidence type="ECO:0000256" key="4">
    <source>
        <dbReference type="ARBA" id="ARBA00022692"/>
    </source>
</evidence>
<dbReference type="OMA" id="ATHINIF"/>
<feature type="transmembrane region" description="Helical" evidence="10">
    <location>
        <begin position="378"/>
        <end position="396"/>
    </location>
</feature>
<comment type="function">
    <text evidence="8">May act as a transporter of organic cations based on a proton efflux antiport mechanism. May play a role in the transport of chloroquine and quinidine-related compounds in kidney. Plays a role in the regulation of lipid metabolism.</text>
</comment>
<evidence type="ECO:0000256" key="1">
    <source>
        <dbReference type="ARBA" id="ARBA00004424"/>
    </source>
</evidence>
<keyword evidence="6 10" id="KW-0472">Membrane</keyword>
<feature type="transmembrane region" description="Helical" evidence="10">
    <location>
        <begin position="253"/>
        <end position="273"/>
    </location>
</feature>
<evidence type="ECO:0000256" key="8">
    <source>
        <dbReference type="ARBA" id="ARBA00093348"/>
    </source>
</evidence>
<evidence type="ECO:0000256" key="6">
    <source>
        <dbReference type="ARBA" id="ARBA00023136"/>
    </source>
</evidence>
<feature type="transmembrane region" description="Helical" evidence="10">
    <location>
        <begin position="472"/>
        <end position="493"/>
    </location>
</feature>